<reference evidence="2" key="1">
    <citation type="journal article" date="2010" name="Nature">
        <title>Perigord black truffle genome uncovers evolutionary origins and mechanisms of symbiosis.</title>
        <authorList>
            <person name="Martin F."/>
            <person name="Kohler A."/>
            <person name="Murat C."/>
            <person name="Balestrini R."/>
            <person name="Coutinho P.M."/>
            <person name="Jaillon O."/>
            <person name="Montanini B."/>
            <person name="Morin E."/>
            <person name="Noel B."/>
            <person name="Percudani R."/>
            <person name="Porcel B."/>
            <person name="Rubini A."/>
            <person name="Amicucci A."/>
            <person name="Amselem J."/>
            <person name="Anthouard V."/>
            <person name="Arcioni S."/>
            <person name="Artiguenave F."/>
            <person name="Aury J.M."/>
            <person name="Ballario P."/>
            <person name="Bolchi A."/>
            <person name="Brenna A."/>
            <person name="Brun A."/>
            <person name="Buee M."/>
            <person name="Cantarel B."/>
            <person name="Chevalier G."/>
            <person name="Couloux A."/>
            <person name="Da Silva C."/>
            <person name="Denoeud F."/>
            <person name="Duplessis S."/>
            <person name="Ghignone S."/>
            <person name="Hilselberger B."/>
            <person name="Iotti M."/>
            <person name="Marcais B."/>
            <person name="Mello A."/>
            <person name="Miranda M."/>
            <person name="Pacioni G."/>
            <person name="Quesneville H."/>
            <person name="Riccioni C."/>
            <person name="Ruotolo R."/>
            <person name="Splivallo R."/>
            <person name="Stocchi V."/>
            <person name="Tisserant E."/>
            <person name="Viscomi A.R."/>
            <person name="Zambonelli A."/>
            <person name="Zampieri E."/>
            <person name="Henrissat B."/>
            <person name="Lebrun M.H."/>
            <person name="Paolocci F."/>
            <person name="Bonfante P."/>
            <person name="Ottonello S."/>
            <person name="Wincker P."/>
        </authorList>
    </citation>
    <scope>NUCLEOTIDE SEQUENCE [LARGE SCALE GENOMIC DNA]</scope>
    <source>
        <strain evidence="2">Mel28</strain>
    </source>
</reference>
<evidence type="ECO:0000256" key="1">
    <source>
        <dbReference type="SAM" id="MobiDB-lite"/>
    </source>
</evidence>
<organism evidence="2 3">
    <name type="scientific">Tuber melanosporum (strain Mel28)</name>
    <name type="common">Perigord black truffle</name>
    <dbReference type="NCBI Taxonomy" id="656061"/>
    <lineage>
        <taxon>Eukaryota</taxon>
        <taxon>Fungi</taxon>
        <taxon>Dikarya</taxon>
        <taxon>Ascomycota</taxon>
        <taxon>Pezizomycotina</taxon>
        <taxon>Pezizomycetes</taxon>
        <taxon>Pezizales</taxon>
        <taxon>Tuberaceae</taxon>
        <taxon>Tuber</taxon>
    </lineage>
</organism>
<dbReference type="HOGENOM" id="CLU_1662085_0_0_1"/>
<dbReference type="InParanoid" id="D5GKA3"/>
<dbReference type="GeneID" id="9184875"/>
<sequence length="159" mass="18495">MFRKIFNYAKLAGPSPPHHTHTACDRVKLCQTKANPTEAFLRASPLLHPFINHHHFIDLPLVTTVPTKLLEYLHTARPHHQYHYRSPCHLHLPHHPIKASINNGQYWNPNKAPQRGPGPRLHSRTNLWPNIPRQTFRRHFPPSSYPPPPPRSPRLTHVK</sequence>
<name>D5GKA3_TUBMM</name>
<accession>D5GKA3</accession>
<dbReference type="Proteomes" id="UP000006911">
    <property type="component" value="Unassembled WGS sequence"/>
</dbReference>
<dbReference type="AlphaFoldDB" id="D5GKA3"/>
<evidence type="ECO:0000313" key="2">
    <source>
        <dbReference type="EMBL" id="CAZ84946.1"/>
    </source>
</evidence>
<protein>
    <submittedName>
        <fullName evidence="2">(Perigord truffle) hypothetical protein</fullName>
    </submittedName>
</protein>
<feature type="region of interest" description="Disordered" evidence="1">
    <location>
        <begin position="107"/>
        <end position="159"/>
    </location>
</feature>
<dbReference type="RefSeq" id="XP_002840755.1">
    <property type="nucleotide sequence ID" value="XM_002840709.1"/>
</dbReference>
<gene>
    <name evidence="2" type="ORF">GSTUM_00009443001</name>
</gene>
<evidence type="ECO:0000313" key="3">
    <source>
        <dbReference type="Proteomes" id="UP000006911"/>
    </source>
</evidence>
<dbReference type="EMBL" id="FN430337">
    <property type="protein sequence ID" value="CAZ84946.1"/>
    <property type="molecule type" value="Genomic_DNA"/>
</dbReference>
<keyword evidence="3" id="KW-1185">Reference proteome</keyword>
<dbReference type="KEGG" id="tml:GSTUM_00009443001"/>
<feature type="compositionally biased region" description="Pro residues" evidence="1">
    <location>
        <begin position="143"/>
        <end position="152"/>
    </location>
</feature>
<proteinExistence type="predicted"/>